<reference evidence="5 6" key="2">
    <citation type="journal article" date="2019" name="G3 (Bethesda)">
        <title>Hybrid Assembly of the Genome of the Entomopathogenic Nematode Steinernema carpocapsae Identifies the X-Chromosome.</title>
        <authorList>
            <person name="Serra L."/>
            <person name="Macchietto M."/>
            <person name="Macias-Munoz A."/>
            <person name="McGill C.J."/>
            <person name="Rodriguez I.M."/>
            <person name="Rodriguez B."/>
            <person name="Murad R."/>
            <person name="Mortazavi A."/>
        </authorList>
    </citation>
    <scope>NUCLEOTIDE SEQUENCE [LARGE SCALE GENOMIC DNA]</scope>
    <source>
        <strain evidence="5 6">ALL</strain>
    </source>
</reference>
<dbReference type="OrthoDB" id="5875102at2759"/>
<name>A0A4V6I711_STECR</name>
<evidence type="ECO:0000256" key="3">
    <source>
        <dbReference type="ARBA" id="ARBA00023136"/>
    </source>
</evidence>
<keyword evidence="2 4" id="KW-1133">Transmembrane helix</keyword>
<keyword evidence="1 4" id="KW-0812">Transmembrane</keyword>
<dbReference type="EMBL" id="AZBU02000001">
    <property type="protein sequence ID" value="TMS32253.1"/>
    <property type="molecule type" value="Genomic_DNA"/>
</dbReference>
<dbReference type="STRING" id="34508.A0A4V6I711"/>
<dbReference type="AlphaFoldDB" id="A0A4V6I711"/>
<dbReference type="GO" id="GO:0016020">
    <property type="term" value="C:membrane"/>
    <property type="evidence" value="ECO:0007669"/>
    <property type="project" value="InterPro"/>
</dbReference>
<protein>
    <submittedName>
        <fullName evidence="5">Uncharacterized protein</fullName>
    </submittedName>
</protein>
<evidence type="ECO:0000313" key="5">
    <source>
        <dbReference type="EMBL" id="TMS32253.1"/>
    </source>
</evidence>
<evidence type="ECO:0000313" key="6">
    <source>
        <dbReference type="Proteomes" id="UP000298663"/>
    </source>
</evidence>
<gene>
    <name evidence="5" type="ORF">L596_000120</name>
</gene>
<feature type="transmembrane region" description="Helical" evidence="4">
    <location>
        <begin position="66"/>
        <end position="88"/>
    </location>
</feature>
<dbReference type="InterPro" id="IPR036640">
    <property type="entry name" value="ABC1_TM_sf"/>
</dbReference>
<dbReference type="EMBL" id="CM016762">
    <property type="protein sequence ID" value="TMS32253.1"/>
    <property type="molecule type" value="Genomic_DNA"/>
</dbReference>
<evidence type="ECO:0000256" key="2">
    <source>
        <dbReference type="ARBA" id="ARBA00022989"/>
    </source>
</evidence>
<dbReference type="Proteomes" id="UP000298663">
    <property type="component" value="Chromosome X"/>
</dbReference>
<evidence type="ECO:0000256" key="1">
    <source>
        <dbReference type="ARBA" id="ARBA00022692"/>
    </source>
</evidence>
<keyword evidence="6" id="KW-1185">Reference proteome</keyword>
<comment type="caution">
    <text evidence="5">The sequence shown here is derived from an EMBL/GenBank/DDBJ whole genome shotgun (WGS) entry which is preliminary data.</text>
</comment>
<evidence type="ECO:0000256" key="4">
    <source>
        <dbReference type="SAM" id="Phobius"/>
    </source>
</evidence>
<organism evidence="5 6">
    <name type="scientific">Steinernema carpocapsae</name>
    <name type="common">Entomopathogenic nematode</name>
    <dbReference type="NCBI Taxonomy" id="34508"/>
    <lineage>
        <taxon>Eukaryota</taxon>
        <taxon>Metazoa</taxon>
        <taxon>Ecdysozoa</taxon>
        <taxon>Nematoda</taxon>
        <taxon>Chromadorea</taxon>
        <taxon>Rhabditida</taxon>
        <taxon>Tylenchina</taxon>
        <taxon>Panagrolaimomorpha</taxon>
        <taxon>Strongyloidoidea</taxon>
        <taxon>Steinernematidae</taxon>
        <taxon>Steinernema</taxon>
    </lineage>
</organism>
<keyword evidence="3 4" id="KW-0472">Membrane</keyword>
<reference evidence="5 6" key="1">
    <citation type="journal article" date="2015" name="Genome Biol.">
        <title>Comparative genomics of Steinernema reveals deeply conserved gene regulatory networks.</title>
        <authorList>
            <person name="Dillman A.R."/>
            <person name="Macchietto M."/>
            <person name="Porter C.F."/>
            <person name="Rogers A."/>
            <person name="Williams B."/>
            <person name="Antoshechkin I."/>
            <person name="Lee M.M."/>
            <person name="Goodwin Z."/>
            <person name="Lu X."/>
            <person name="Lewis E.E."/>
            <person name="Goodrich-Blair H."/>
            <person name="Stock S.P."/>
            <person name="Adams B.J."/>
            <person name="Sternberg P.W."/>
            <person name="Mortazavi A."/>
        </authorList>
    </citation>
    <scope>NUCLEOTIDE SEQUENCE [LARGE SCALE GENOMIC DNA]</scope>
    <source>
        <strain evidence="5 6">ALL</strain>
    </source>
</reference>
<accession>A0A4V6I711</accession>
<proteinExistence type="predicted"/>
<dbReference type="GO" id="GO:0005524">
    <property type="term" value="F:ATP binding"/>
    <property type="evidence" value="ECO:0007669"/>
    <property type="project" value="InterPro"/>
</dbReference>
<sequence length="105" mass="11673">MPGVLMTESTLDNDTVDSAEQIFEQDSIDKCINFVFCRWDLAHEKLEAEPVGFCQLFCFGSKLDKVLVSLGIFLSIVCGMAQPTFIIINGKLVDLLLLTNDVRPS</sequence>
<dbReference type="Gene3D" id="1.20.1560.10">
    <property type="entry name" value="ABC transporter type 1, transmembrane domain"/>
    <property type="match status" value="1"/>
</dbReference>